<protein>
    <submittedName>
        <fullName evidence="2">Uncharacterized protein</fullName>
    </submittedName>
</protein>
<reference evidence="2" key="1">
    <citation type="submission" date="2020-03" db="EMBL/GenBank/DDBJ databases">
        <title>Castanea mollissima Vanexum genome sequencing.</title>
        <authorList>
            <person name="Staton M."/>
        </authorList>
    </citation>
    <scope>NUCLEOTIDE SEQUENCE</scope>
    <source>
        <tissue evidence="2">Leaf</tissue>
    </source>
</reference>
<feature type="region of interest" description="Disordered" evidence="1">
    <location>
        <begin position="238"/>
        <end position="272"/>
    </location>
</feature>
<keyword evidence="3" id="KW-1185">Reference proteome</keyword>
<comment type="caution">
    <text evidence="2">The sequence shown here is derived from an EMBL/GenBank/DDBJ whole genome shotgun (WGS) entry which is preliminary data.</text>
</comment>
<gene>
    <name evidence="2" type="ORF">CMV_005634</name>
</gene>
<evidence type="ECO:0000256" key="1">
    <source>
        <dbReference type="SAM" id="MobiDB-lite"/>
    </source>
</evidence>
<sequence>MNETTEIPEGQDLEAGQGTTNVHKDKGKPPLPPNAGLVLDPRYKMRYLEYCFGTLYEIQKAVDMAKRIKPVLVDLYNAYAQNQVGSSKASAAAQAQGEKPSGSMEGNDCSVVDAKAMRMIGFKEHLKATPHGETSSNLRSFTPFPTLEAPTPASEHLQLRHFISSAAPVRYKAQPLPVNTTSFLFIFTGFALHAQLQFCRSLPAPTKLRSPIPFSSETQTLPFHYNLTNPHYNLFIKQPQNSKHKLKSKPKEKNNENPEAPSTQRQSAPLARESSQCVMVAVWARFQGQRRCGGRSSG</sequence>
<name>A0A8J4RQR9_9ROSI</name>
<dbReference type="Proteomes" id="UP000737018">
    <property type="component" value="Unassembled WGS sequence"/>
</dbReference>
<feature type="compositionally biased region" description="Polar residues" evidence="1">
    <location>
        <begin position="263"/>
        <end position="272"/>
    </location>
</feature>
<proteinExistence type="predicted"/>
<evidence type="ECO:0000313" key="3">
    <source>
        <dbReference type="Proteomes" id="UP000737018"/>
    </source>
</evidence>
<feature type="region of interest" description="Disordered" evidence="1">
    <location>
        <begin position="1"/>
        <end position="36"/>
    </location>
</feature>
<dbReference type="AlphaFoldDB" id="A0A8J4RQR9"/>
<evidence type="ECO:0000313" key="2">
    <source>
        <dbReference type="EMBL" id="KAF3970698.1"/>
    </source>
</evidence>
<dbReference type="EMBL" id="JRKL02000507">
    <property type="protein sequence ID" value="KAF3970698.1"/>
    <property type="molecule type" value="Genomic_DNA"/>
</dbReference>
<organism evidence="2 3">
    <name type="scientific">Castanea mollissima</name>
    <name type="common">Chinese chestnut</name>
    <dbReference type="NCBI Taxonomy" id="60419"/>
    <lineage>
        <taxon>Eukaryota</taxon>
        <taxon>Viridiplantae</taxon>
        <taxon>Streptophyta</taxon>
        <taxon>Embryophyta</taxon>
        <taxon>Tracheophyta</taxon>
        <taxon>Spermatophyta</taxon>
        <taxon>Magnoliopsida</taxon>
        <taxon>eudicotyledons</taxon>
        <taxon>Gunneridae</taxon>
        <taxon>Pentapetalae</taxon>
        <taxon>rosids</taxon>
        <taxon>fabids</taxon>
        <taxon>Fagales</taxon>
        <taxon>Fagaceae</taxon>
        <taxon>Castanea</taxon>
    </lineage>
</organism>
<accession>A0A8J4RQR9</accession>